<gene>
    <name evidence="1" type="ORF">GPLA_0687</name>
</gene>
<evidence type="ECO:0000313" key="1">
    <source>
        <dbReference type="EMBL" id="GAC31603.1"/>
    </source>
</evidence>
<reference evidence="2" key="1">
    <citation type="journal article" date="2014" name="Environ. Microbiol.">
        <title>Comparative genomics of the marine bacterial genus Glaciecola reveals the high degree of genomic diversity and genomic characteristic for cold adaptation.</title>
        <authorList>
            <person name="Qin Q.L."/>
            <person name="Xie B.B."/>
            <person name="Yu Y."/>
            <person name="Shu Y.L."/>
            <person name="Rong J.C."/>
            <person name="Zhang Y.J."/>
            <person name="Zhao D.L."/>
            <person name="Chen X.L."/>
            <person name="Zhang X.Y."/>
            <person name="Chen B."/>
            <person name="Zhou B.C."/>
            <person name="Zhang Y.Z."/>
        </authorList>
    </citation>
    <scope>NUCLEOTIDE SEQUENCE [LARGE SCALE GENOMIC DNA]</scope>
    <source>
        <strain evidence="2">LMG 21857</strain>
    </source>
</reference>
<dbReference type="Proteomes" id="UP000006322">
    <property type="component" value="Unassembled WGS sequence"/>
</dbReference>
<accession>K6ZRY8</accession>
<proteinExistence type="predicted"/>
<evidence type="ECO:0008006" key="3">
    <source>
        <dbReference type="Google" id="ProtNLM"/>
    </source>
</evidence>
<dbReference type="RefSeq" id="WP_007103407.1">
    <property type="nucleotide sequence ID" value="NZ_BAER01000017.1"/>
</dbReference>
<evidence type="ECO:0000313" key="2">
    <source>
        <dbReference type="Proteomes" id="UP000006322"/>
    </source>
</evidence>
<keyword evidence="2" id="KW-1185">Reference proteome</keyword>
<organism evidence="1 2">
    <name type="scientific">Paraglaciecola polaris LMG 21857</name>
    <dbReference type="NCBI Taxonomy" id="1129793"/>
    <lineage>
        <taxon>Bacteria</taxon>
        <taxon>Pseudomonadati</taxon>
        <taxon>Pseudomonadota</taxon>
        <taxon>Gammaproteobacteria</taxon>
        <taxon>Alteromonadales</taxon>
        <taxon>Alteromonadaceae</taxon>
        <taxon>Paraglaciecola</taxon>
    </lineage>
</organism>
<sequence length="114" mass="12746">MNTLPIAITLRCPFCQYDNKCMSVSANRSVSSPEAVQNVMPLKADNDLSQDALYPDNLSDMDKQTGCWCFVQKIPHELIDLVPLSSKGQRCICAACVEYFTRDPVGFSSRYCPE</sequence>
<name>K6ZRY8_9ALTE</name>
<dbReference type="AlphaFoldDB" id="K6ZRY8"/>
<dbReference type="Pfam" id="PF14375">
    <property type="entry name" value="Cys_rich_CWC"/>
    <property type="match status" value="1"/>
</dbReference>
<dbReference type="EMBL" id="BAER01000017">
    <property type="protein sequence ID" value="GAC31603.1"/>
    <property type="molecule type" value="Genomic_DNA"/>
</dbReference>
<comment type="caution">
    <text evidence="1">The sequence shown here is derived from an EMBL/GenBank/DDBJ whole genome shotgun (WGS) entry which is preliminary data.</text>
</comment>
<dbReference type="OrthoDB" id="5625686at2"/>
<protein>
    <recommendedName>
        <fullName evidence="3">Cysteine-rich CWC</fullName>
    </recommendedName>
</protein>
<dbReference type="InterPro" id="IPR032720">
    <property type="entry name" value="Cys_rich_CWC"/>
</dbReference>